<dbReference type="Proteomes" id="UP000280188">
    <property type="component" value="Chromosome"/>
</dbReference>
<organism evidence="1 2">
    <name type="scientific">Acidithiobacillus ferridurans</name>
    <dbReference type="NCBI Taxonomy" id="1232575"/>
    <lineage>
        <taxon>Bacteria</taxon>
        <taxon>Pseudomonadati</taxon>
        <taxon>Pseudomonadota</taxon>
        <taxon>Acidithiobacillia</taxon>
        <taxon>Acidithiobacillales</taxon>
        <taxon>Acidithiobacillaceae</taxon>
        <taxon>Acidithiobacillus</taxon>
    </lineage>
</organism>
<sequence length="71" mass="7897">MTDAFFTQQQITTEFKHTSADDNWESILVIGKGTRKKGARCITSQPNEAPKKINFFCCLMSAISLLLSNGL</sequence>
<dbReference type="RefSeq" id="WP_126604344.1">
    <property type="nucleotide sequence ID" value="NZ_AP018795.1"/>
</dbReference>
<dbReference type="AlphaFoldDB" id="A0A2Z6IGD0"/>
<evidence type="ECO:0000313" key="2">
    <source>
        <dbReference type="Proteomes" id="UP000280188"/>
    </source>
</evidence>
<keyword evidence="2" id="KW-1185">Reference proteome</keyword>
<gene>
    <name evidence="1" type="ORF">AFERRID_06140</name>
</gene>
<evidence type="ECO:0000313" key="1">
    <source>
        <dbReference type="EMBL" id="BBF64396.1"/>
    </source>
</evidence>
<name>A0A2Z6IGD0_ACIFI</name>
<accession>A0A2Z6IGD0</accession>
<dbReference type="KEGG" id="afj:AFERRID_06140"/>
<reference evidence="1 2" key="1">
    <citation type="journal article" date="2018" name="Microbiol. Resour. Announc.">
        <title>Complete Genome Sequence of Acidithiobacillus ferridurans JCM 18981.</title>
        <authorList>
            <person name="Miyauchi T."/>
            <person name="Kouzuma A."/>
            <person name="Abe T."/>
            <person name="Watanabe K."/>
        </authorList>
    </citation>
    <scope>NUCLEOTIDE SEQUENCE [LARGE SCALE GENOMIC DNA]</scope>
    <source>
        <strain evidence="2">ATCC 33020 / DSM 29468 / JCM 18981 / 11Fe</strain>
    </source>
</reference>
<dbReference type="EMBL" id="AP018795">
    <property type="protein sequence ID" value="BBF64396.1"/>
    <property type="molecule type" value="Genomic_DNA"/>
</dbReference>
<protein>
    <submittedName>
        <fullName evidence="1">Uncharacterized protein</fullName>
    </submittedName>
</protein>
<proteinExistence type="predicted"/>